<evidence type="ECO:0000259" key="1">
    <source>
        <dbReference type="PROSITE" id="PS51707"/>
    </source>
</evidence>
<evidence type="ECO:0000259" key="2">
    <source>
        <dbReference type="PROSITE" id="PS51708"/>
    </source>
</evidence>
<dbReference type="InterPro" id="IPR033469">
    <property type="entry name" value="CYTH-like_dom_sf"/>
</dbReference>
<dbReference type="Proteomes" id="UP000544872">
    <property type="component" value="Unassembled WGS sequence"/>
</dbReference>
<evidence type="ECO:0000313" key="4">
    <source>
        <dbReference type="Proteomes" id="UP000544872"/>
    </source>
</evidence>
<dbReference type="Gene3D" id="1.40.20.10">
    <property type="entry name" value="CHAD domain"/>
    <property type="match status" value="1"/>
</dbReference>
<dbReference type="EMBL" id="JACIIX010000028">
    <property type="protein sequence ID" value="MBB6212482.1"/>
    <property type="molecule type" value="Genomic_DNA"/>
</dbReference>
<dbReference type="SMART" id="SM00880">
    <property type="entry name" value="CHAD"/>
    <property type="match status" value="1"/>
</dbReference>
<organism evidence="3 4">
    <name type="scientific">Novispirillum itersonii</name>
    <name type="common">Aquaspirillum itersonii</name>
    <dbReference type="NCBI Taxonomy" id="189"/>
    <lineage>
        <taxon>Bacteria</taxon>
        <taxon>Pseudomonadati</taxon>
        <taxon>Pseudomonadota</taxon>
        <taxon>Alphaproteobacteria</taxon>
        <taxon>Rhodospirillales</taxon>
        <taxon>Novispirillaceae</taxon>
        <taxon>Novispirillum</taxon>
    </lineage>
</organism>
<dbReference type="InterPro" id="IPR039013">
    <property type="entry name" value="YgiF"/>
</dbReference>
<protein>
    <submittedName>
        <fullName evidence="3">Inorganic triphosphatase YgiF</fullName>
    </submittedName>
</protein>
<dbReference type="PROSITE" id="PS51708">
    <property type="entry name" value="CHAD"/>
    <property type="match status" value="1"/>
</dbReference>
<gene>
    <name evidence="3" type="ORF">FHS48_003938</name>
</gene>
<comment type="caution">
    <text evidence="3">The sequence shown here is derived from an EMBL/GenBank/DDBJ whole genome shotgun (WGS) entry which is preliminary data.</text>
</comment>
<proteinExistence type="predicted"/>
<dbReference type="SUPFAM" id="SSF55154">
    <property type="entry name" value="CYTH-like phosphatases"/>
    <property type="match status" value="1"/>
</dbReference>
<dbReference type="Pfam" id="PF01928">
    <property type="entry name" value="CYTH"/>
    <property type="match status" value="1"/>
</dbReference>
<dbReference type="GO" id="GO:0050355">
    <property type="term" value="F:inorganic triphosphate phosphatase activity"/>
    <property type="evidence" value="ECO:0007669"/>
    <property type="project" value="InterPro"/>
</dbReference>
<dbReference type="CDD" id="cd07756">
    <property type="entry name" value="CYTH-like_Pase_CHAD"/>
    <property type="match status" value="1"/>
</dbReference>
<dbReference type="Pfam" id="PF05235">
    <property type="entry name" value="CHAD"/>
    <property type="match status" value="1"/>
</dbReference>
<dbReference type="PROSITE" id="PS51707">
    <property type="entry name" value="CYTH"/>
    <property type="match status" value="1"/>
</dbReference>
<dbReference type="GO" id="GO:0046872">
    <property type="term" value="F:metal ion binding"/>
    <property type="evidence" value="ECO:0007669"/>
    <property type="project" value="TreeGrafter"/>
</dbReference>
<sequence length="515" mass="57045">MATELELKLDLDPALIDKVRRHGLIRRLRQGKAVSQDLRSVYFDTSDHALRQIGATVRIRHVGKRRIQNVKMRRPAESGAHFNRLEWEHDVFDDSPALVALNETALPQALTTPLTDLSLAPQFATHFRRSSYVLATEDAEVELSIDHGGVETGQQTQPFCELELELKRGTPQALFTFARELASTLPLRIGTVAKSERGYRLLTGEVPGVKRAKAPALTPEMTAAQALQVIGRTCLSHLLANQDALQKQRSPESVHQMRVAMRRFRSALTVFRPALSAQDPQLAAIREHARWIADTLGEARDLDVFLSEGLSTAEDALTAAEVPAAVFTALRQELMARRTAAYERAISTAASPAFTLACLDLAEWIETGAWLTLEDDTAAPRSQRVADFATTILAARYRKVLKRGHRFASLSVAARHQVRIEVKKLRYSVDFFGSLFPGKRTAAFAEALAALQDHLGHLNDGAVALGLLQTLSEQVPACALPAGLVGGWHAARRDEVLDIARQSWKAFSRRRVFWD</sequence>
<feature type="domain" description="CHAD" evidence="2">
    <location>
        <begin position="220"/>
        <end position="509"/>
    </location>
</feature>
<dbReference type="PANTHER" id="PTHR39569">
    <property type="entry name" value="INORGANIC TRIPHOSPHATASE"/>
    <property type="match status" value="1"/>
</dbReference>
<dbReference type="SMART" id="SM01118">
    <property type="entry name" value="CYTH"/>
    <property type="match status" value="1"/>
</dbReference>
<dbReference type="PANTHER" id="PTHR39569:SF1">
    <property type="entry name" value="INORGANIC TRIPHOSPHATASE"/>
    <property type="match status" value="1"/>
</dbReference>
<reference evidence="3 4" key="1">
    <citation type="submission" date="2020-08" db="EMBL/GenBank/DDBJ databases">
        <title>Genomic Encyclopedia of Type Strains, Phase IV (KMG-IV): sequencing the most valuable type-strain genomes for metagenomic binning, comparative biology and taxonomic classification.</title>
        <authorList>
            <person name="Goeker M."/>
        </authorList>
    </citation>
    <scope>NUCLEOTIDE SEQUENCE [LARGE SCALE GENOMIC DNA]</scope>
    <source>
        <strain evidence="3 4">DSM 11590</strain>
    </source>
</reference>
<dbReference type="InterPro" id="IPR023577">
    <property type="entry name" value="CYTH_domain"/>
</dbReference>
<dbReference type="InterPro" id="IPR007899">
    <property type="entry name" value="CHAD_dom"/>
</dbReference>
<name>A0A7W9ZJ48_NOVIT</name>
<dbReference type="InterPro" id="IPR038186">
    <property type="entry name" value="CHAD_dom_sf"/>
</dbReference>
<dbReference type="RefSeq" id="WP_184266603.1">
    <property type="nucleotide sequence ID" value="NZ_JACIIX010000028.1"/>
</dbReference>
<dbReference type="AlphaFoldDB" id="A0A7W9ZJ48"/>
<keyword evidence="4" id="KW-1185">Reference proteome</keyword>
<evidence type="ECO:0000313" key="3">
    <source>
        <dbReference type="EMBL" id="MBB6212482.1"/>
    </source>
</evidence>
<dbReference type="Gene3D" id="2.40.320.10">
    <property type="entry name" value="Hypothetical Protein Pfu-838710-001"/>
    <property type="match status" value="1"/>
</dbReference>
<accession>A0A7W9ZJ48</accession>
<feature type="domain" description="CYTH" evidence="1">
    <location>
        <begin position="2"/>
        <end position="205"/>
    </location>
</feature>